<dbReference type="PANTHER" id="PTHR22991:SF40">
    <property type="entry name" value="PROTEIN CBG13490"/>
    <property type="match status" value="1"/>
</dbReference>
<dbReference type="InterPro" id="IPR018378">
    <property type="entry name" value="C-type_lectin_CS"/>
</dbReference>
<organism evidence="2 3">
    <name type="scientific">Pristionchus mayeri</name>
    <dbReference type="NCBI Taxonomy" id="1317129"/>
    <lineage>
        <taxon>Eukaryota</taxon>
        <taxon>Metazoa</taxon>
        <taxon>Ecdysozoa</taxon>
        <taxon>Nematoda</taxon>
        <taxon>Chromadorea</taxon>
        <taxon>Rhabditida</taxon>
        <taxon>Rhabditina</taxon>
        <taxon>Diplogasteromorpha</taxon>
        <taxon>Diplogasteroidea</taxon>
        <taxon>Neodiplogasteridae</taxon>
        <taxon>Pristionchus</taxon>
    </lineage>
</organism>
<dbReference type="PANTHER" id="PTHR22991">
    <property type="entry name" value="PROTEIN CBG13490"/>
    <property type="match status" value="1"/>
</dbReference>
<dbReference type="EMBL" id="BTRK01000002">
    <property type="protein sequence ID" value="GMR34577.1"/>
    <property type="molecule type" value="Genomic_DNA"/>
</dbReference>
<evidence type="ECO:0000313" key="3">
    <source>
        <dbReference type="Proteomes" id="UP001328107"/>
    </source>
</evidence>
<dbReference type="InterPro" id="IPR016186">
    <property type="entry name" value="C-type_lectin-like/link_sf"/>
</dbReference>
<name>A0AAN5C9A7_9BILA</name>
<dbReference type="Gene3D" id="3.10.100.10">
    <property type="entry name" value="Mannose-Binding Protein A, subunit A"/>
    <property type="match status" value="1"/>
</dbReference>
<evidence type="ECO:0000256" key="1">
    <source>
        <dbReference type="ARBA" id="ARBA00023157"/>
    </source>
</evidence>
<dbReference type="CDD" id="cd00037">
    <property type="entry name" value="CLECT"/>
    <property type="match status" value="1"/>
</dbReference>
<dbReference type="SUPFAM" id="SSF56436">
    <property type="entry name" value="C-type lectin-like"/>
    <property type="match status" value="1"/>
</dbReference>
<keyword evidence="3" id="KW-1185">Reference proteome</keyword>
<protein>
    <recommendedName>
        <fullName evidence="4">CUB domain-containing protein</fullName>
    </recommendedName>
</protein>
<dbReference type="SUPFAM" id="SSF49854">
    <property type="entry name" value="Spermadhesin, CUB domain"/>
    <property type="match status" value="1"/>
</dbReference>
<feature type="non-terminal residue" evidence="2">
    <location>
        <position position="117"/>
    </location>
</feature>
<dbReference type="InterPro" id="IPR035914">
    <property type="entry name" value="Sperma_CUB_dom_sf"/>
</dbReference>
<gene>
    <name evidence="2" type="ORF">PMAYCL1PPCAC_04772</name>
</gene>
<proteinExistence type="predicted"/>
<keyword evidence="1" id="KW-1015">Disulfide bond</keyword>
<evidence type="ECO:0000313" key="2">
    <source>
        <dbReference type="EMBL" id="GMR34577.1"/>
    </source>
</evidence>
<feature type="non-terminal residue" evidence="2">
    <location>
        <position position="1"/>
    </location>
</feature>
<dbReference type="AlphaFoldDB" id="A0AAN5C9A7"/>
<reference evidence="3" key="1">
    <citation type="submission" date="2022-10" db="EMBL/GenBank/DDBJ databases">
        <title>Genome assembly of Pristionchus species.</title>
        <authorList>
            <person name="Yoshida K."/>
            <person name="Sommer R.J."/>
        </authorList>
    </citation>
    <scope>NUCLEOTIDE SEQUENCE [LARGE SCALE GENOMIC DNA]</scope>
    <source>
        <strain evidence="3">RS5460</strain>
    </source>
</reference>
<dbReference type="Proteomes" id="UP001328107">
    <property type="component" value="Unassembled WGS sequence"/>
</dbReference>
<sequence length="117" mass="12759">THYIPGFPINGYGDCLVMETADSKGQWANNDCSAKLPFVCSWKPYTDSPPQTCLGASIKEGDIVRTPGYPVDASTFCDFFLKVQSGKLVEIEVLVLEANTCCDHFIIEEGSFGGNKI</sequence>
<dbReference type="InterPro" id="IPR050976">
    <property type="entry name" value="Snaclec"/>
</dbReference>
<dbReference type="InterPro" id="IPR016187">
    <property type="entry name" value="CTDL_fold"/>
</dbReference>
<evidence type="ECO:0008006" key="4">
    <source>
        <dbReference type="Google" id="ProtNLM"/>
    </source>
</evidence>
<dbReference type="PROSITE" id="PS00615">
    <property type="entry name" value="C_TYPE_LECTIN_1"/>
    <property type="match status" value="1"/>
</dbReference>
<accession>A0AAN5C9A7</accession>
<comment type="caution">
    <text evidence="2">The sequence shown here is derived from an EMBL/GenBank/DDBJ whole genome shotgun (WGS) entry which is preliminary data.</text>
</comment>